<protein>
    <submittedName>
        <fullName evidence="1">Type I-E CRISPR-associated protein Cse2/CasB</fullName>
    </submittedName>
</protein>
<dbReference type="InterPro" id="IPR038287">
    <property type="entry name" value="Cse2_sf"/>
</dbReference>
<dbReference type="Pfam" id="PF09485">
    <property type="entry name" value="CRISPR_Cse2"/>
    <property type="match status" value="1"/>
</dbReference>
<geneLocation type="plasmid" evidence="1">
    <name>unnamed</name>
</geneLocation>
<dbReference type="Proteomes" id="UP000189628">
    <property type="component" value="Plasmid unnamed"/>
</dbReference>
<sequence>MSPHKHYLDDAQRKWVRSWWLALQPREDKSAVPGALALLGRGDRAGLKRCSGVAELLTESATFQLAERLLSLEAAKERARFADDHDAVALVAGVLSHVSQDRASGKSLIAGLGRSGHRDATPKLSETRFQRLLQGRDLDDFYRQLVRVVQLAERTADVAQLADDTLAWCRERSHTTVTPSRSVRFRWARDYYLASAESAE</sequence>
<dbReference type="AlphaFoldDB" id="A0A1U9VMD8"/>
<dbReference type="InterPro" id="IPR013382">
    <property type="entry name" value="CRISPR-assoc_prot_Cse2"/>
</dbReference>
<gene>
    <name evidence="1" type="ORF">B0B51_18200</name>
</gene>
<dbReference type="CDD" id="cd09731">
    <property type="entry name" value="Cse2_I-E"/>
    <property type="match status" value="1"/>
</dbReference>
<organism evidence="1 2">
    <name type="scientific">blood disease bacterium A2-HR MARDI</name>
    <dbReference type="NCBI Taxonomy" id="1944648"/>
    <lineage>
        <taxon>Bacteria</taxon>
        <taxon>Pseudomonadati</taxon>
        <taxon>Pseudomonadota</taxon>
        <taxon>Betaproteobacteria</taxon>
        <taxon>Burkholderiales</taxon>
        <taxon>Burkholderiaceae</taxon>
        <taxon>Ralstonia</taxon>
        <taxon>Ralstonia solanacearum species complex</taxon>
    </lineage>
</organism>
<accession>A0A1U9VMD8</accession>
<reference evidence="1 2" key="1">
    <citation type="submission" date="2017-02" db="EMBL/GenBank/DDBJ databases">
        <title>Blood Disease Bacterium A2-HR MARDI.</title>
        <authorList>
            <person name="Badrun R."/>
            <person name="Abu Bakar N."/>
            <person name="Laboh R."/>
        </authorList>
    </citation>
    <scope>NUCLEOTIDE SEQUENCE [LARGE SCALE GENOMIC DNA]</scope>
    <source>
        <strain evidence="1 2">A2-HR MARDI</strain>
        <plasmid evidence="2">Plasmid</plasmid>
    </source>
</reference>
<proteinExistence type="predicted"/>
<dbReference type="Gene3D" id="1.10.520.40">
    <property type="entry name" value="CRISPR-associated protein Cse2"/>
    <property type="match status" value="1"/>
</dbReference>
<dbReference type="NCBIfam" id="TIGR02548">
    <property type="entry name" value="casB_cse2"/>
    <property type="match status" value="1"/>
</dbReference>
<evidence type="ECO:0000313" key="1">
    <source>
        <dbReference type="EMBL" id="AQW31868.1"/>
    </source>
</evidence>
<dbReference type="EMBL" id="CP019912">
    <property type="protein sequence ID" value="AQW31868.1"/>
    <property type="molecule type" value="Genomic_DNA"/>
</dbReference>
<evidence type="ECO:0000313" key="2">
    <source>
        <dbReference type="Proteomes" id="UP000189628"/>
    </source>
</evidence>
<dbReference type="RefSeq" id="WP_078223354.1">
    <property type="nucleotide sequence ID" value="NZ_CP019912.1"/>
</dbReference>
<name>A0A1U9VMD8_9RALS</name>
<keyword evidence="1" id="KW-0614">Plasmid</keyword>